<gene>
    <name evidence="5" type="ORF">GRI97_17295</name>
</gene>
<dbReference type="InterPro" id="IPR000595">
    <property type="entry name" value="cNMP-bd_dom"/>
</dbReference>
<accession>A0A6I4U1K9</accession>
<keyword evidence="3" id="KW-0804">Transcription</keyword>
<dbReference type="Proteomes" id="UP000469430">
    <property type="component" value="Unassembled WGS sequence"/>
</dbReference>
<comment type="caution">
    <text evidence="5">The sequence shown here is derived from an EMBL/GenBank/DDBJ whole genome shotgun (WGS) entry which is preliminary data.</text>
</comment>
<dbReference type="Gene3D" id="1.10.10.10">
    <property type="entry name" value="Winged helix-like DNA-binding domain superfamily/Winged helix DNA-binding domain"/>
    <property type="match status" value="1"/>
</dbReference>
<keyword evidence="2" id="KW-0238">DNA-binding</keyword>
<evidence type="ECO:0000313" key="6">
    <source>
        <dbReference type="Proteomes" id="UP000469430"/>
    </source>
</evidence>
<evidence type="ECO:0000256" key="1">
    <source>
        <dbReference type="ARBA" id="ARBA00023015"/>
    </source>
</evidence>
<organism evidence="5 6">
    <name type="scientific">Croceibacterium xixiisoli</name>
    <dbReference type="NCBI Taxonomy" id="1476466"/>
    <lineage>
        <taxon>Bacteria</taxon>
        <taxon>Pseudomonadati</taxon>
        <taxon>Pseudomonadota</taxon>
        <taxon>Alphaproteobacteria</taxon>
        <taxon>Sphingomonadales</taxon>
        <taxon>Erythrobacteraceae</taxon>
        <taxon>Croceibacterium</taxon>
    </lineage>
</organism>
<dbReference type="RefSeq" id="WP_161392466.1">
    <property type="nucleotide sequence ID" value="NZ_JBHSCP010000003.1"/>
</dbReference>
<evidence type="ECO:0000259" key="4">
    <source>
        <dbReference type="SMART" id="SM00100"/>
    </source>
</evidence>
<keyword evidence="6" id="KW-1185">Reference proteome</keyword>
<dbReference type="SUPFAM" id="SSF46785">
    <property type="entry name" value="Winged helix' DNA-binding domain"/>
    <property type="match status" value="1"/>
</dbReference>
<feature type="domain" description="Cyclic nucleotide-binding" evidence="4">
    <location>
        <begin position="27"/>
        <end position="161"/>
    </location>
</feature>
<dbReference type="SMART" id="SM00100">
    <property type="entry name" value="cNMP"/>
    <property type="match status" value="1"/>
</dbReference>
<name>A0A6I4U1K9_9SPHN</name>
<reference evidence="5 6" key="1">
    <citation type="submission" date="2019-12" db="EMBL/GenBank/DDBJ databases">
        <title>Genomic-based taxomic classification of the family Erythrobacteraceae.</title>
        <authorList>
            <person name="Xu L."/>
        </authorList>
    </citation>
    <scope>NUCLEOTIDE SEQUENCE [LARGE SCALE GENOMIC DNA]</scope>
    <source>
        <strain evidence="5 6">S36</strain>
    </source>
</reference>
<protein>
    <submittedName>
        <fullName evidence="5">Helix-turn-helix domain-containing protein</fullName>
    </submittedName>
</protein>
<dbReference type="InterPro" id="IPR036388">
    <property type="entry name" value="WH-like_DNA-bd_sf"/>
</dbReference>
<dbReference type="InterPro" id="IPR018490">
    <property type="entry name" value="cNMP-bd_dom_sf"/>
</dbReference>
<evidence type="ECO:0000256" key="2">
    <source>
        <dbReference type="ARBA" id="ARBA00023125"/>
    </source>
</evidence>
<dbReference type="InterPro" id="IPR012318">
    <property type="entry name" value="HTH_CRP"/>
</dbReference>
<evidence type="ECO:0000256" key="3">
    <source>
        <dbReference type="ARBA" id="ARBA00023163"/>
    </source>
</evidence>
<dbReference type="InterPro" id="IPR014710">
    <property type="entry name" value="RmlC-like_jellyroll"/>
</dbReference>
<sequence>MPDLVDTLVNERPSALQTSFLAHKLVAHRNVHDADARHLDTILRRNQRTVEPGTPLMELGSPHSEIHIILEGWALRRKIMPGGASQIVALHLPGDICEFNAVLGTASDTETIAVDRVRAGTISARALNELATHPRLSRALWLEAMASGSIQRQWFANIACANAASRMAHLLCELELRLDLMGASQTQRGGGRLFACPLTQMHLGNAAAMSVEHANRTLAQLRRQFGLVARNGQIEIGDLPALQAFCGFDGSYIALETNNRALAMAHN</sequence>
<dbReference type="GO" id="GO:0003677">
    <property type="term" value="F:DNA binding"/>
    <property type="evidence" value="ECO:0007669"/>
    <property type="project" value="UniProtKB-KW"/>
</dbReference>
<dbReference type="Pfam" id="PF13545">
    <property type="entry name" value="HTH_Crp_2"/>
    <property type="match status" value="1"/>
</dbReference>
<keyword evidence="1" id="KW-0805">Transcription regulation</keyword>
<dbReference type="AlphaFoldDB" id="A0A6I4U1K9"/>
<proteinExistence type="predicted"/>
<dbReference type="InterPro" id="IPR036390">
    <property type="entry name" value="WH_DNA-bd_sf"/>
</dbReference>
<dbReference type="Gene3D" id="2.60.120.10">
    <property type="entry name" value="Jelly Rolls"/>
    <property type="match status" value="1"/>
</dbReference>
<dbReference type="EMBL" id="WTYJ01000004">
    <property type="protein sequence ID" value="MXP00749.1"/>
    <property type="molecule type" value="Genomic_DNA"/>
</dbReference>
<dbReference type="GO" id="GO:0006355">
    <property type="term" value="P:regulation of DNA-templated transcription"/>
    <property type="evidence" value="ECO:0007669"/>
    <property type="project" value="InterPro"/>
</dbReference>
<dbReference type="Pfam" id="PF00027">
    <property type="entry name" value="cNMP_binding"/>
    <property type="match status" value="1"/>
</dbReference>
<dbReference type="CDD" id="cd00038">
    <property type="entry name" value="CAP_ED"/>
    <property type="match status" value="1"/>
</dbReference>
<dbReference type="SUPFAM" id="SSF51206">
    <property type="entry name" value="cAMP-binding domain-like"/>
    <property type="match status" value="1"/>
</dbReference>
<evidence type="ECO:0000313" key="5">
    <source>
        <dbReference type="EMBL" id="MXP00749.1"/>
    </source>
</evidence>
<dbReference type="OrthoDB" id="6155297at2"/>